<evidence type="ECO:0000256" key="3">
    <source>
        <dbReference type="ARBA" id="ARBA00023274"/>
    </source>
</evidence>
<dbReference type="GO" id="GO:0003735">
    <property type="term" value="F:structural constituent of ribosome"/>
    <property type="evidence" value="ECO:0007669"/>
    <property type="project" value="InterPro"/>
</dbReference>
<dbReference type="SUPFAM" id="SSF143800">
    <property type="entry name" value="L28p-like"/>
    <property type="match status" value="1"/>
</dbReference>
<evidence type="ECO:0000256" key="5">
    <source>
        <dbReference type="ARBA" id="ARBA00035538"/>
    </source>
</evidence>
<comment type="similarity">
    <text evidence="1">Belongs to the bacterial ribosomal protein bL28 family.</text>
</comment>
<evidence type="ECO:0000256" key="4">
    <source>
        <dbReference type="ARBA" id="ARBA00035269"/>
    </source>
</evidence>
<dbReference type="PANTHER" id="PTHR13528">
    <property type="entry name" value="39S RIBOSOMAL PROTEIN L28, MITOCHONDRIAL"/>
    <property type="match status" value="1"/>
</dbReference>
<dbReference type="GO" id="GO:0005762">
    <property type="term" value="C:mitochondrial large ribosomal subunit"/>
    <property type="evidence" value="ECO:0007669"/>
    <property type="project" value="TreeGrafter"/>
</dbReference>
<proteinExistence type="inferred from homology"/>
<evidence type="ECO:0000256" key="2">
    <source>
        <dbReference type="ARBA" id="ARBA00022980"/>
    </source>
</evidence>
<sequence>MTSVVYPKLIRGFCNPKSLRRWEIGVRARLPDHYKQRKIRIAKAIMNGADTPVHYEKEPGLWKEGHHPDTVLPVQNRPIPLIFPAEADQGLWGGEGIIKGYVQRRHRAARAPKIWVPHFREAILYSEILDKHLKITVTDRAWQLIDDAFGLDSYILQTPEEDLNSNLALKLKQRMLEALMDKSLYPNDAEKREKIYNKYKKYITYSREEVEWLGLSEEEAIEKQEELEKQRSKPRPLKEIFTEELIAKLKIGEQ</sequence>
<organism evidence="6 7">
    <name type="scientific">Bugula neritina</name>
    <name type="common">Brown bryozoan</name>
    <name type="synonym">Sertularia neritina</name>
    <dbReference type="NCBI Taxonomy" id="10212"/>
    <lineage>
        <taxon>Eukaryota</taxon>
        <taxon>Metazoa</taxon>
        <taxon>Spiralia</taxon>
        <taxon>Lophotrochozoa</taxon>
        <taxon>Bryozoa</taxon>
        <taxon>Gymnolaemata</taxon>
        <taxon>Cheilostomatida</taxon>
        <taxon>Flustrina</taxon>
        <taxon>Buguloidea</taxon>
        <taxon>Bugulidae</taxon>
        <taxon>Bugula</taxon>
    </lineage>
</organism>
<comment type="caution">
    <text evidence="6">The sequence shown here is derived from an EMBL/GenBank/DDBJ whole genome shotgun (WGS) entry which is preliminary data.</text>
</comment>
<protein>
    <recommendedName>
        <fullName evidence="4">Large ribosomal subunit protein bL28m</fullName>
    </recommendedName>
    <alternativeName>
        <fullName evidence="5">39S ribosomal protein L28, mitochondrial</fullName>
    </alternativeName>
</protein>
<dbReference type="EMBL" id="VXIV02000377">
    <property type="protein sequence ID" value="KAF6038684.1"/>
    <property type="molecule type" value="Genomic_DNA"/>
</dbReference>
<reference evidence="6" key="1">
    <citation type="submission" date="2020-06" db="EMBL/GenBank/DDBJ databases">
        <title>Draft genome of Bugula neritina, a colonial animal packing powerful symbionts and potential medicines.</title>
        <authorList>
            <person name="Rayko M."/>
        </authorList>
    </citation>
    <scope>NUCLEOTIDE SEQUENCE [LARGE SCALE GENOMIC DNA]</scope>
    <source>
        <strain evidence="6">Kwan_BN1</strain>
    </source>
</reference>
<keyword evidence="7" id="KW-1185">Reference proteome</keyword>
<dbReference type="AlphaFoldDB" id="A0A7J7KL26"/>
<dbReference type="OrthoDB" id="361870at2759"/>
<dbReference type="Proteomes" id="UP000593567">
    <property type="component" value="Unassembled WGS sequence"/>
</dbReference>
<evidence type="ECO:0000313" key="6">
    <source>
        <dbReference type="EMBL" id="KAF6038684.1"/>
    </source>
</evidence>
<dbReference type="InterPro" id="IPR026569">
    <property type="entry name" value="Ribosomal_bL28"/>
</dbReference>
<evidence type="ECO:0000313" key="7">
    <source>
        <dbReference type="Proteomes" id="UP000593567"/>
    </source>
</evidence>
<accession>A0A7J7KL26</accession>
<gene>
    <name evidence="6" type="ORF">EB796_003013</name>
</gene>
<keyword evidence="2" id="KW-0689">Ribosomal protein</keyword>
<name>A0A7J7KL26_BUGNE</name>
<evidence type="ECO:0000256" key="1">
    <source>
        <dbReference type="ARBA" id="ARBA00008760"/>
    </source>
</evidence>
<dbReference type="PANTHER" id="PTHR13528:SF2">
    <property type="entry name" value="LARGE RIBOSOMAL SUBUNIT PROTEIN BL28M"/>
    <property type="match status" value="1"/>
</dbReference>
<dbReference type="InterPro" id="IPR034704">
    <property type="entry name" value="Ribosomal_bL28/bL31-like_sf"/>
</dbReference>
<keyword evidence="3" id="KW-0687">Ribonucleoprotein</keyword>